<dbReference type="AlphaFoldDB" id="A0A495DK20"/>
<name>A0A495DK20_9PROT</name>
<feature type="transmembrane region" description="Helical" evidence="1">
    <location>
        <begin position="148"/>
        <end position="172"/>
    </location>
</feature>
<dbReference type="SMART" id="SM00450">
    <property type="entry name" value="RHOD"/>
    <property type="match status" value="1"/>
</dbReference>
<evidence type="ECO:0000259" key="2">
    <source>
        <dbReference type="PROSITE" id="PS50206"/>
    </source>
</evidence>
<keyword evidence="3" id="KW-0808">Transferase</keyword>
<evidence type="ECO:0000256" key="1">
    <source>
        <dbReference type="SAM" id="Phobius"/>
    </source>
</evidence>
<dbReference type="Proteomes" id="UP000273675">
    <property type="component" value="Unassembled WGS sequence"/>
</dbReference>
<reference evidence="3 4" key="1">
    <citation type="submission" date="2018-10" db="EMBL/GenBank/DDBJ databases">
        <title>Genomic Encyclopedia of Type Strains, Phase IV (KMG-IV): sequencing the most valuable type-strain genomes for metagenomic binning, comparative biology and taxonomic classification.</title>
        <authorList>
            <person name="Goeker M."/>
        </authorList>
    </citation>
    <scope>NUCLEOTIDE SEQUENCE [LARGE SCALE GENOMIC DNA]</scope>
    <source>
        <strain evidence="3 4">DSM 4734</strain>
    </source>
</reference>
<evidence type="ECO:0000313" key="4">
    <source>
        <dbReference type="Proteomes" id="UP000273675"/>
    </source>
</evidence>
<proteinExistence type="predicted"/>
<dbReference type="InterPro" id="IPR036873">
    <property type="entry name" value="Rhodanese-like_dom_sf"/>
</dbReference>
<sequence length="175" mass="18535">MTDHKDFEPAEVQAGLEAGRYLLVDVREAGEFADERIPGAILAPLSGFKPDCLPRGDDREIILHCKSGGRSGRALQMCREADIKVAGHVKGGILGWKASKLPTLRAEDAPTGMTIQQAVMAMASFLVLVSIGLSLVFSPWFLVLGAGVSAMLLQASFTGFCPASSVFASLGFRPG</sequence>
<dbReference type="OrthoDB" id="9807812at2"/>
<evidence type="ECO:0000313" key="3">
    <source>
        <dbReference type="EMBL" id="RKR02974.1"/>
    </source>
</evidence>
<keyword evidence="1" id="KW-1133">Transmembrane helix</keyword>
<dbReference type="PANTHER" id="PTHR44086">
    <property type="entry name" value="THIOSULFATE SULFURTRANSFERASE RDL2, MITOCHONDRIAL-RELATED"/>
    <property type="match status" value="1"/>
</dbReference>
<dbReference type="Pfam" id="PF00581">
    <property type="entry name" value="Rhodanese"/>
    <property type="match status" value="1"/>
</dbReference>
<dbReference type="Gene3D" id="6.10.140.1340">
    <property type="match status" value="1"/>
</dbReference>
<dbReference type="SUPFAM" id="SSF52821">
    <property type="entry name" value="Rhodanese/Cell cycle control phosphatase"/>
    <property type="match status" value="1"/>
</dbReference>
<feature type="domain" description="Rhodanese" evidence="2">
    <location>
        <begin position="17"/>
        <end position="105"/>
    </location>
</feature>
<dbReference type="PROSITE" id="PS50206">
    <property type="entry name" value="RHODANESE_3"/>
    <property type="match status" value="1"/>
</dbReference>
<dbReference type="PANTHER" id="PTHR44086:SF10">
    <property type="entry name" value="THIOSULFATE SULFURTRANSFERASE_RHODANESE-LIKE DOMAIN-CONTAINING PROTEIN 3"/>
    <property type="match status" value="1"/>
</dbReference>
<dbReference type="Gene3D" id="3.40.250.10">
    <property type="entry name" value="Rhodanese-like domain"/>
    <property type="match status" value="1"/>
</dbReference>
<keyword evidence="1" id="KW-0472">Membrane</keyword>
<dbReference type="EMBL" id="RBIM01000002">
    <property type="protein sequence ID" value="RKR02974.1"/>
    <property type="molecule type" value="Genomic_DNA"/>
</dbReference>
<dbReference type="CDD" id="cd00158">
    <property type="entry name" value="RHOD"/>
    <property type="match status" value="1"/>
</dbReference>
<accession>A0A495DK20</accession>
<dbReference type="InterPro" id="IPR001763">
    <property type="entry name" value="Rhodanese-like_dom"/>
</dbReference>
<dbReference type="RefSeq" id="WP_075190677.1">
    <property type="nucleotide sequence ID" value="NZ_RBIM01000002.1"/>
</dbReference>
<dbReference type="GO" id="GO:0004792">
    <property type="term" value="F:thiosulfate-cyanide sulfurtransferase activity"/>
    <property type="evidence" value="ECO:0007669"/>
    <property type="project" value="TreeGrafter"/>
</dbReference>
<comment type="caution">
    <text evidence="3">The sequence shown here is derived from an EMBL/GenBank/DDBJ whole genome shotgun (WGS) entry which is preliminary data.</text>
</comment>
<protein>
    <submittedName>
        <fullName evidence="3">Rhodanese-related sulfurtransferase</fullName>
    </submittedName>
</protein>
<organism evidence="3 4">
    <name type="scientific">Maricaulis maris</name>
    <dbReference type="NCBI Taxonomy" id="74318"/>
    <lineage>
        <taxon>Bacteria</taxon>
        <taxon>Pseudomonadati</taxon>
        <taxon>Pseudomonadota</taxon>
        <taxon>Alphaproteobacteria</taxon>
        <taxon>Maricaulales</taxon>
        <taxon>Maricaulaceae</taxon>
        <taxon>Maricaulis</taxon>
    </lineage>
</organism>
<gene>
    <name evidence="3" type="ORF">C7435_0919</name>
</gene>
<keyword evidence="1" id="KW-0812">Transmembrane</keyword>
<feature type="transmembrane region" description="Helical" evidence="1">
    <location>
        <begin position="119"/>
        <end position="142"/>
    </location>
</feature>